<keyword evidence="1" id="KW-0175">Coiled coil</keyword>
<feature type="transmembrane region" description="Helical" evidence="2">
    <location>
        <begin position="32"/>
        <end position="52"/>
    </location>
</feature>
<gene>
    <name evidence="4" type="ORF">KS419_11390</name>
</gene>
<proteinExistence type="predicted"/>
<evidence type="ECO:0000259" key="3">
    <source>
        <dbReference type="Pfam" id="PF01551"/>
    </source>
</evidence>
<accession>A0ABS6JGJ6</accession>
<keyword evidence="2" id="KW-0812">Transmembrane</keyword>
<dbReference type="CDD" id="cd12797">
    <property type="entry name" value="M23_peptidase"/>
    <property type="match status" value="1"/>
</dbReference>
<feature type="domain" description="M23ase beta-sheet core" evidence="3">
    <location>
        <begin position="210"/>
        <end position="305"/>
    </location>
</feature>
<keyword evidence="2" id="KW-0472">Membrane</keyword>
<dbReference type="EMBL" id="JAHQCS010000097">
    <property type="protein sequence ID" value="MBU9712344.1"/>
    <property type="molecule type" value="Genomic_DNA"/>
</dbReference>
<dbReference type="RefSeq" id="WP_217066531.1">
    <property type="nucleotide sequence ID" value="NZ_JAHQCS010000097.1"/>
</dbReference>
<reference evidence="4 5" key="1">
    <citation type="submission" date="2021-06" db="EMBL/GenBank/DDBJ databases">
        <title>Bacillus sp. RD4P76, an endophyte from a halophyte.</title>
        <authorList>
            <person name="Sun J.-Q."/>
        </authorList>
    </citation>
    <scope>NUCLEOTIDE SEQUENCE [LARGE SCALE GENOMIC DNA]</scope>
    <source>
        <strain evidence="4 5">CGMCC 1.15917</strain>
    </source>
</reference>
<keyword evidence="2" id="KW-1133">Transmembrane helix</keyword>
<protein>
    <submittedName>
        <fullName evidence="4">Peptidoglycan DD-metalloendopeptidase family protein</fullName>
    </submittedName>
</protein>
<evidence type="ECO:0000256" key="1">
    <source>
        <dbReference type="SAM" id="Coils"/>
    </source>
</evidence>
<dbReference type="PANTHER" id="PTHR21666">
    <property type="entry name" value="PEPTIDASE-RELATED"/>
    <property type="match status" value="1"/>
</dbReference>
<evidence type="ECO:0000313" key="4">
    <source>
        <dbReference type="EMBL" id="MBU9712344.1"/>
    </source>
</evidence>
<organism evidence="4 5">
    <name type="scientific">Evansella tamaricis</name>
    <dbReference type="NCBI Taxonomy" id="2069301"/>
    <lineage>
        <taxon>Bacteria</taxon>
        <taxon>Bacillati</taxon>
        <taxon>Bacillota</taxon>
        <taxon>Bacilli</taxon>
        <taxon>Bacillales</taxon>
        <taxon>Bacillaceae</taxon>
        <taxon>Evansella</taxon>
    </lineage>
</organism>
<feature type="coiled-coil region" evidence="1">
    <location>
        <begin position="68"/>
        <end position="119"/>
    </location>
</feature>
<keyword evidence="5" id="KW-1185">Reference proteome</keyword>
<dbReference type="PANTHER" id="PTHR21666:SF270">
    <property type="entry name" value="MUREIN HYDROLASE ACTIVATOR ENVC"/>
    <property type="match status" value="1"/>
</dbReference>
<comment type="caution">
    <text evidence="4">The sequence shown here is derived from an EMBL/GenBank/DDBJ whole genome shotgun (WGS) entry which is preliminary data.</text>
</comment>
<dbReference type="InterPro" id="IPR016047">
    <property type="entry name" value="M23ase_b-sheet_dom"/>
</dbReference>
<dbReference type="InterPro" id="IPR050570">
    <property type="entry name" value="Cell_wall_metabolism_enzyme"/>
</dbReference>
<name>A0ABS6JGJ6_9BACI</name>
<sequence>MKKRNKKYPKWNIILSSGPGEAVRRFQLSKSLFVQSLVIIGLLPLVITGLMFQMNHLANEKEVLYATIEEKDSTIKQKDNEIAGAKEEYSRLQEDVLDVQLTIEEFKAFESQLNELELEIPSEVEDVITGSSGGMEFPESTEDTGSNVTSTLVDMKSELPKLINSFEQTVERIAEYEEKLRTTPTIFPAAEGRITSRFGNRRDPFTAWTRFHSGIDIAAPLNTPIYAGADGTVIHAGSNGGYGLTVMIKHSGTYETLYAHLNHIDVEVGDKVTKGDQIGGMGTTGRSTGVHLHYEIKRNGELIDPYTYITFHQGDSEE</sequence>
<evidence type="ECO:0000256" key="2">
    <source>
        <dbReference type="SAM" id="Phobius"/>
    </source>
</evidence>
<dbReference type="Pfam" id="PF01551">
    <property type="entry name" value="Peptidase_M23"/>
    <property type="match status" value="1"/>
</dbReference>
<dbReference type="Proteomes" id="UP000784880">
    <property type="component" value="Unassembled WGS sequence"/>
</dbReference>
<evidence type="ECO:0000313" key="5">
    <source>
        <dbReference type="Proteomes" id="UP000784880"/>
    </source>
</evidence>